<keyword evidence="3" id="KW-0732">Signal</keyword>
<accession>A0A2W5Z701</accession>
<organism evidence="5 6">
    <name type="scientific">Candidatus Aeolococcus gillhamiae</name>
    <dbReference type="NCBI Taxonomy" id="3127015"/>
    <lineage>
        <taxon>Bacteria</taxon>
        <taxon>Bacillati</taxon>
        <taxon>Candidatus Dormiibacterota</taxon>
        <taxon>Candidatus Dormibacteria</taxon>
        <taxon>Candidatus Aeolococcales</taxon>
        <taxon>Candidatus Aeolococcaceae</taxon>
        <taxon>Candidatus Aeolococcus</taxon>
    </lineage>
</organism>
<accession>A0A934JS71</accession>
<evidence type="ECO:0000256" key="1">
    <source>
        <dbReference type="SAM" id="MobiDB-lite"/>
    </source>
</evidence>
<feature type="signal peptide" evidence="3">
    <location>
        <begin position="1"/>
        <end position="31"/>
    </location>
</feature>
<evidence type="ECO:0000313" key="4">
    <source>
        <dbReference type="EMBL" id="MBJ7594686.1"/>
    </source>
</evidence>
<reference evidence="5" key="2">
    <citation type="submission" date="2018-05" db="EMBL/GenBank/DDBJ databases">
        <authorList>
            <person name="Ferrari B."/>
        </authorList>
    </citation>
    <scope>NUCLEOTIDE SEQUENCE</scope>
    <source>
        <strain evidence="5">RRmetagenome_bin12</strain>
    </source>
</reference>
<evidence type="ECO:0000313" key="6">
    <source>
        <dbReference type="Proteomes" id="UP000248724"/>
    </source>
</evidence>
<evidence type="ECO:0000313" key="7">
    <source>
        <dbReference type="Proteomes" id="UP000606991"/>
    </source>
</evidence>
<evidence type="ECO:0000256" key="2">
    <source>
        <dbReference type="SAM" id="Phobius"/>
    </source>
</evidence>
<dbReference type="Proteomes" id="UP000248724">
    <property type="component" value="Unassembled WGS sequence"/>
</dbReference>
<proteinExistence type="predicted"/>
<feature type="transmembrane region" description="Helical" evidence="2">
    <location>
        <begin position="175"/>
        <end position="197"/>
    </location>
</feature>
<feature type="region of interest" description="Disordered" evidence="1">
    <location>
        <begin position="48"/>
        <end position="73"/>
    </location>
</feature>
<reference evidence="4 7" key="3">
    <citation type="submission" date="2020-10" db="EMBL/GenBank/DDBJ databases">
        <title>Ca. Dormibacterota MAGs.</title>
        <authorList>
            <person name="Montgomery K."/>
        </authorList>
    </citation>
    <scope>NUCLEOTIDE SEQUENCE [LARGE SCALE GENOMIC DNA]</scope>
    <source>
        <strain evidence="4">SC8812_S17_18</strain>
    </source>
</reference>
<name>A0A2W5Z701_9BACT</name>
<comment type="caution">
    <text evidence="5">The sequence shown here is derived from an EMBL/GenBank/DDBJ whole genome shotgun (WGS) entry which is preliminary data.</text>
</comment>
<feature type="region of interest" description="Disordered" evidence="1">
    <location>
        <begin position="93"/>
        <end position="116"/>
    </location>
</feature>
<keyword evidence="2" id="KW-1133">Transmembrane helix</keyword>
<protein>
    <submittedName>
        <fullName evidence="5">Uncharacterized protein</fullName>
    </submittedName>
</protein>
<gene>
    <name evidence="5" type="ORF">DLM65_12800</name>
    <name evidence="4" type="ORF">JF886_07460</name>
</gene>
<keyword evidence="2" id="KW-0472">Membrane</keyword>
<dbReference type="EMBL" id="JAEKNS010000077">
    <property type="protein sequence ID" value="MBJ7594686.1"/>
    <property type="molecule type" value="Genomic_DNA"/>
</dbReference>
<feature type="compositionally biased region" description="Low complexity" evidence="1">
    <location>
        <begin position="57"/>
        <end position="71"/>
    </location>
</feature>
<reference evidence="5 6" key="1">
    <citation type="journal article" date="2017" name="Nature">
        <title>Atmospheric trace gases support primary production in Antarctic desert surface soil.</title>
        <authorList>
            <person name="Ji M."/>
            <person name="Greening C."/>
            <person name="Vanwonterghem I."/>
            <person name="Carere C.R."/>
            <person name="Bay S.K."/>
            <person name="Steen J.A."/>
            <person name="Montgomery K."/>
            <person name="Lines T."/>
            <person name="Beardall J."/>
            <person name="van Dorst J."/>
            <person name="Snape I."/>
            <person name="Stott M.B."/>
            <person name="Hugenholtz P."/>
            <person name="Ferrari B.C."/>
        </authorList>
    </citation>
    <scope>NUCLEOTIDE SEQUENCE [LARGE SCALE GENOMIC DNA]</scope>
    <source>
        <strain evidence="5">RRmetagenome_bin12</strain>
    </source>
</reference>
<dbReference type="EMBL" id="QHBU01000256">
    <property type="protein sequence ID" value="PZR78526.1"/>
    <property type="molecule type" value="Genomic_DNA"/>
</dbReference>
<feature type="chain" id="PRO_5015927364" evidence="3">
    <location>
        <begin position="32"/>
        <end position="206"/>
    </location>
</feature>
<keyword evidence="2" id="KW-0812">Transmembrane</keyword>
<dbReference type="AlphaFoldDB" id="A0A2W5Z701"/>
<dbReference type="Proteomes" id="UP000606991">
    <property type="component" value="Unassembled WGS sequence"/>
</dbReference>
<sequence>MPSRGLRGLWLRSAAAVAACLLALSSTGALVAAAVVAPGSAPAIVLADHGSGDGTSDGKSSGDNNGDSASHTPPAWVSAALAKLIAELDKSKPKPAPAVTHKPALHPTPAAKPATSHHARGLATPAAPVPTAKVVVDSSDPAPFSAQAVFATDAARVLPVERLGPLSGIRFGSGLFIWPLLLAVDVVALAVIARMALRRRLASPED</sequence>
<evidence type="ECO:0000313" key="5">
    <source>
        <dbReference type="EMBL" id="PZR78526.1"/>
    </source>
</evidence>
<evidence type="ECO:0000256" key="3">
    <source>
        <dbReference type="SAM" id="SignalP"/>
    </source>
</evidence>
<dbReference type="RefSeq" id="WP_337311100.1">
    <property type="nucleotide sequence ID" value="NZ_JAEKNS010000077.1"/>
</dbReference>